<evidence type="ECO:0000313" key="1">
    <source>
        <dbReference type="EMBL" id="KAK3710114.1"/>
    </source>
</evidence>
<gene>
    <name evidence="1" type="ORF">LTR37_010545</name>
</gene>
<reference evidence="1" key="1">
    <citation type="submission" date="2023-07" db="EMBL/GenBank/DDBJ databases">
        <title>Black Yeasts Isolated from many extreme environments.</title>
        <authorList>
            <person name="Coleine C."/>
            <person name="Stajich J.E."/>
            <person name="Selbmann L."/>
        </authorList>
    </citation>
    <scope>NUCLEOTIDE SEQUENCE</scope>
    <source>
        <strain evidence="1">CCFEE 5714</strain>
    </source>
</reference>
<sequence>MYSILLTRLWISFLSVITLIHAPVAESLPSTLAPRELIGSEADEAEADFPGTKFMEYVSRPDIKAPRFHLKVYDKEAISGGYWFVAPYHNLDQQDNAKSWVGPYIYDNSGELIWCGAAMFNHYNTYDFKTARVDGEDMLALKYPHGNTGTIFDNTYRVRREVLLSEDKKDRDMHEFNLIEDGSRVLQVISTEHESTVEQAKAIGLGKNETCNSLWKGIQEVDTLTSEPVFTWDARDHLGLDEVTYMPGPYERMCQHNWDILHLNAVDQFPDGDYLVSSRHTDTLYKISRADGSVVWRLGGKKSDFEFDNNDARFSRQHHATVRGQNETHTLVAMFDNAIGTGSKNEEASYKNSRGLLLALQHNSSTASIAAQYDHPHGSMTNSRGSFQTLPNGNAFLGWTYHTLISEHTADGRLVMEASLKLPGHCYRSYKFPWVGHPAQPPDVYATTLEVKDDNSSLRTVVYVSWNGATEVASWNLYRSDGSGNKTELVASVPRQGFETTLVYDVYASHVVAEALDSNEMSLGRSEVVQPIPPSDILSDEIVADAEWLENEVAMSFTEKTISVLDSPVKAFFGGVGATIVLGAMVWATWFWRRDLFGWCRREGTAYKSLLLEQTNDRETDMEAGEEKEILLQNNDG</sequence>
<comment type="caution">
    <text evidence="1">The sequence shown here is derived from an EMBL/GenBank/DDBJ whole genome shotgun (WGS) entry which is preliminary data.</text>
</comment>
<protein>
    <submittedName>
        <fullName evidence="1">Uncharacterized protein</fullName>
    </submittedName>
</protein>
<accession>A0ACC3N4U7</accession>
<evidence type="ECO:0000313" key="2">
    <source>
        <dbReference type="Proteomes" id="UP001281147"/>
    </source>
</evidence>
<keyword evidence="2" id="KW-1185">Reference proteome</keyword>
<dbReference type="Proteomes" id="UP001281147">
    <property type="component" value="Unassembled WGS sequence"/>
</dbReference>
<proteinExistence type="predicted"/>
<dbReference type="EMBL" id="JAUTXU010000087">
    <property type="protein sequence ID" value="KAK3710114.1"/>
    <property type="molecule type" value="Genomic_DNA"/>
</dbReference>
<organism evidence="1 2">
    <name type="scientific">Vermiconidia calcicola</name>
    <dbReference type="NCBI Taxonomy" id="1690605"/>
    <lineage>
        <taxon>Eukaryota</taxon>
        <taxon>Fungi</taxon>
        <taxon>Dikarya</taxon>
        <taxon>Ascomycota</taxon>
        <taxon>Pezizomycotina</taxon>
        <taxon>Dothideomycetes</taxon>
        <taxon>Dothideomycetidae</taxon>
        <taxon>Mycosphaerellales</taxon>
        <taxon>Extremaceae</taxon>
        <taxon>Vermiconidia</taxon>
    </lineage>
</organism>
<name>A0ACC3N4U7_9PEZI</name>